<gene>
    <name evidence="2" type="ORF">PEVE_00003666</name>
</gene>
<dbReference type="Pfam" id="PF13847">
    <property type="entry name" value="Methyltransf_31"/>
    <property type="match status" value="2"/>
</dbReference>
<feature type="domain" description="Methyltransferase" evidence="1">
    <location>
        <begin position="152"/>
        <end position="270"/>
    </location>
</feature>
<dbReference type="EMBL" id="CALNXI010000122">
    <property type="protein sequence ID" value="CAH3019658.1"/>
    <property type="molecule type" value="Genomic_DNA"/>
</dbReference>
<dbReference type="InterPro" id="IPR029063">
    <property type="entry name" value="SAM-dependent_MTases_sf"/>
</dbReference>
<dbReference type="Gene3D" id="3.40.50.150">
    <property type="entry name" value="Vaccinia Virus protein VP39"/>
    <property type="match status" value="2"/>
</dbReference>
<reference evidence="2 3" key="1">
    <citation type="submission" date="2022-05" db="EMBL/GenBank/DDBJ databases">
        <authorList>
            <consortium name="Genoscope - CEA"/>
            <person name="William W."/>
        </authorList>
    </citation>
    <scope>NUCLEOTIDE SEQUENCE [LARGE SCALE GENOMIC DNA]</scope>
</reference>
<dbReference type="CDD" id="cd02440">
    <property type="entry name" value="AdoMet_MTases"/>
    <property type="match status" value="2"/>
</dbReference>
<dbReference type="SUPFAM" id="SSF53335">
    <property type="entry name" value="S-adenosyl-L-methionine-dependent methyltransferases"/>
    <property type="match status" value="2"/>
</dbReference>
<dbReference type="PANTHER" id="PTHR43861:SF1">
    <property type="entry name" value="TRANS-ACONITATE 2-METHYLTRANSFERASE"/>
    <property type="match status" value="1"/>
</dbReference>
<feature type="domain" description="Methyltransferase" evidence="1">
    <location>
        <begin position="32"/>
        <end position="124"/>
    </location>
</feature>
<sequence>MQRSPAEGYQQASLSEQKVDGEDFIQTDVCPKAGDVILDLGCGTGELSAHLAELVGPEGMVTGVDPDKERIQLAKETHSQIENLSFVEGSAINFPGIGAKVYDIIFSNYALHWMTNKQQVFKNIPAEGYQQASLSGQKVDGEDFIQTDVYPKAGDVILDLGCGTGELSAYLAQLVGPEGKVTGVDPDKERIQLAKEAHSQIENLSFVEGSAINFPGIGAEVYDIIFSNYALHWMTNKQQVFKNMFDSLKVGGKVAVQYMSYLPLFDYNAYVLLNPENAERIFRLFHFESKTKMECYCLSAGFDEIIRSFDTHCKGLVFETVQEFLEWQWSTTCGLFDPSLATEERLKKYLGPYTDEDGKLSLDFRGTKHEKVTVCRLLAVKKDKEHL</sequence>
<dbReference type="InterPro" id="IPR025714">
    <property type="entry name" value="Methyltranfer_dom"/>
</dbReference>
<proteinExistence type="predicted"/>
<comment type="caution">
    <text evidence="2">The sequence shown here is derived from an EMBL/GenBank/DDBJ whole genome shotgun (WGS) entry which is preliminary data.</text>
</comment>
<dbReference type="Proteomes" id="UP001159427">
    <property type="component" value="Unassembled WGS sequence"/>
</dbReference>
<organism evidence="2 3">
    <name type="scientific">Porites evermanni</name>
    <dbReference type="NCBI Taxonomy" id="104178"/>
    <lineage>
        <taxon>Eukaryota</taxon>
        <taxon>Metazoa</taxon>
        <taxon>Cnidaria</taxon>
        <taxon>Anthozoa</taxon>
        <taxon>Hexacorallia</taxon>
        <taxon>Scleractinia</taxon>
        <taxon>Fungiina</taxon>
        <taxon>Poritidae</taxon>
        <taxon>Porites</taxon>
    </lineage>
</organism>
<dbReference type="PANTHER" id="PTHR43861">
    <property type="entry name" value="TRANS-ACONITATE 2-METHYLTRANSFERASE-RELATED"/>
    <property type="match status" value="1"/>
</dbReference>
<evidence type="ECO:0000259" key="1">
    <source>
        <dbReference type="Pfam" id="PF13847"/>
    </source>
</evidence>
<evidence type="ECO:0000313" key="2">
    <source>
        <dbReference type="EMBL" id="CAH3019658.1"/>
    </source>
</evidence>
<name>A0ABN8LW19_9CNID</name>
<protein>
    <recommendedName>
        <fullName evidence="1">Methyltransferase domain-containing protein</fullName>
    </recommendedName>
</protein>
<accession>A0ABN8LW19</accession>
<keyword evidence="3" id="KW-1185">Reference proteome</keyword>
<evidence type="ECO:0000313" key="3">
    <source>
        <dbReference type="Proteomes" id="UP001159427"/>
    </source>
</evidence>